<feature type="region of interest" description="Disordered" evidence="1">
    <location>
        <begin position="1"/>
        <end position="57"/>
    </location>
</feature>
<reference evidence="2 3" key="1">
    <citation type="submission" date="2019-04" db="EMBL/GenBank/DDBJ databases">
        <title>Chromosome genome assembly for Takifugu flavidus.</title>
        <authorList>
            <person name="Xiao S."/>
        </authorList>
    </citation>
    <scope>NUCLEOTIDE SEQUENCE [LARGE SCALE GENOMIC DNA]</scope>
    <source>
        <strain evidence="2">HTHZ2018</strain>
        <tissue evidence="2">Muscle</tissue>
    </source>
</reference>
<gene>
    <name evidence="2" type="ORF">D4764_03G0000140</name>
</gene>
<proteinExistence type="predicted"/>
<name>A0A5C6N6L7_9TELE</name>
<organism evidence="2 3">
    <name type="scientific">Takifugu flavidus</name>
    <name type="common">sansaifugu</name>
    <dbReference type="NCBI Taxonomy" id="433684"/>
    <lineage>
        <taxon>Eukaryota</taxon>
        <taxon>Metazoa</taxon>
        <taxon>Chordata</taxon>
        <taxon>Craniata</taxon>
        <taxon>Vertebrata</taxon>
        <taxon>Euteleostomi</taxon>
        <taxon>Actinopterygii</taxon>
        <taxon>Neopterygii</taxon>
        <taxon>Teleostei</taxon>
        <taxon>Neoteleostei</taxon>
        <taxon>Acanthomorphata</taxon>
        <taxon>Eupercaria</taxon>
        <taxon>Tetraodontiformes</taxon>
        <taxon>Tetradontoidea</taxon>
        <taxon>Tetraodontidae</taxon>
        <taxon>Takifugu</taxon>
    </lineage>
</organism>
<dbReference type="AlphaFoldDB" id="A0A5C6N6L7"/>
<protein>
    <submittedName>
        <fullName evidence="2">Uncharacterized protein</fullName>
    </submittedName>
</protein>
<evidence type="ECO:0000256" key="1">
    <source>
        <dbReference type="SAM" id="MobiDB-lite"/>
    </source>
</evidence>
<feature type="compositionally biased region" description="Basic and acidic residues" evidence="1">
    <location>
        <begin position="101"/>
        <end position="185"/>
    </location>
</feature>
<comment type="caution">
    <text evidence="2">The sequence shown here is derived from an EMBL/GenBank/DDBJ whole genome shotgun (WGS) entry which is preliminary data.</text>
</comment>
<dbReference type="EMBL" id="RHFK02000016">
    <property type="protein sequence ID" value="TWW63006.1"/>
    <property type="molecule type" value="Genomic_DNA"/>
</dbReference>
<keyword evidence="3" id="KW-1185">Reference proteome</keyword>
<feature type="region of interest" description="Disordered" evidence="1">
    <location>
        <begin position="85"/>
        <end position="200"/>
    </location>
</feature>
<dbReference type="Proteomes" id="UP000324091">
    <property type="component" value="Chromosome 3"/>
</dbReference>
<evidence type="ECO:0000313" key="2">
    <source>
        <dbReference type="EMBL" id="TWW63006.1"/>
    </source>
</evidence>
<accession>A0A5C6N6L7</accession>
<sequence>MAGPRSEGGLTMQINASNQKKPDRDHMMPPHVAGSPLSARDRGSSVRRTPSTLPDQELLEATESLAYLLPLDSLSSLYQRRSNKMAVVGDRGGRQSAAAVETERGREKERGERGERERGGERGERERGGERGEREGGRERERRGREREREGERDGCFSTELTRRSCGETKGTKREGTKVETDKRHSGPRASVKSVPGEEN</sequence>
<evidence type="ECO:0000313" key="3">
    <source>
        <dbReference type="Proteomes" id="UP000324091"/>
    </source>
</evidence>